<gene>
    <name evidence="1" type="ORF">GBZ86_13040</name>
</gene>
<organism evidence="1 2">
    <name type="scientific">Clostridium tarantellae</name>
    <dbReference type="NCBI Taxonomy" id="39493"/>
    <lineage>
        <taxon>Bacteria</taxon>
        <taxon>Bacillati</taxon>
        <taxon>Bacillota</taxon>
        <taxon>Clostridia</taxon>
        <taxon>Eubacteriales</taxon>
        <taxon>Clostridiaceae</taxon>
        <taxon>Clostridium</taxon>
    </lineage>
</organism>
<sequence>MKRIILISTSIVLILGAILAGAYASSDRYTLEVYFRTPEDAINYIVENWGDGRGSEENFKDALSERAYYTNCIFNRGTYYYAMQNLKNSSHNEIKKLEDNKFLGYHELITKAIKRIGNRPYEIYYANLGDKNYYDEKGSDVQKQEQLMFLMVNNGNGWVLDTLSESYIPIQ</sequence>
<name>A0A6I1MUZ2_9CLOT</name>
<keyword evidence="2" id="KW-1185">Reference proteome</keyword>
<comment type="caution">
    <text evidence="1">The sequence shown here is derived from an EMBL/GenBank/DDBJ whole genome shotgun (WGS) entry which is preliminary data.</text>
</comment>
<protein>
    <recommendedName>
        <fullName evidence="3">DUF4829 domain-containing protein</fullName>
    </recommendedName>
</protein>
<evidence type="ECO:0000313" key="1">
    <source>
        <dbReference type="EMBL" id="MPQ44661.1"/>
    </source>
</evidence>
<dbReference type="RefSeq" id="WP_152891310.1">
    <property type="nucleotide sequence ID" value="NZ_WHJC01000272.1"/>
</dbReference>
<accession>A0A6I1MUZ2</accession>
<evidence type="ECO:0008006" key="3">
    <source>
        <dbReference type="Google" id="ProtNLM"/>
    </source>
</evidence>
<dbReference type="AlphaFoldDB" id="A0A6I1MUZ2"/>
<dbReference type="Proteomes" id="UP000430345">
    <property type="component" value="Unassembled WGS sequence"/>
</dbReference>
<evidence type="ECO:0000313" key="2">
    <source>
        <dbReference type="Proteomes" id="UP000430345"/>
    </source>
</evidence>
<reference evidence="1 2" key="1">
    <citation type="submission" date="2019-10" db="EMBL/GenBank/DDBJ databases">
        <title>The Genome Sequence of Clostridium tarantellae Isolated from Fish Brain.</title>
        <authorList>
            <person name="Bano L."/>
            <person name="Kiel M."/>
            <person name="Sales G."/>
            <person name="Doxey A.C."/>
            <person name="Mansfield M.J."/>
            <person name="Schiavone M."/>
            <person name="Rossetto O."/>
            <person name="Pirazzini M."/>
            <person name="Dobrindt U."/>
            <person name="Montecucco C."/>
        </authorList>
    </citation>
    <scope>NUCLEOTIDE SEQUENCE [LARGE SCALE GENOMIC DNA]</scope>
    <source>
        <strain evidence="1 2">DSM 3997</strain>
    </source>
</reference>
<proteinExistence type="predicted"/>
<dbReference type="EMBL" id="WHJC01000272">
    <property type="protein sequence ID" value="MPQ44661.1"/>
    <property type="molecule type" value="Genomic_DNA"/>
</dbReference>